<dbReference type="InterPro" id="IPR039261">
    <property type="entry name" value="FNR_nucleotide-bd"/>
</dbReference>
<dbReference type="SUPFAM" id="SSF52343">
    <property type="entry name" value="Ferredoxin reductase-like, C-terminal NADP-linked domain"/>
    <property type="match status" value="1"/>
</dbReference>
<evidence type="ECO:0000313" key="4">
    <source>
        <dbReference type="EMBL" id="STX81289.1"/>
    </source>
</evidence>
<dbReference type="PANTHER" id="PTHR47354:SF5">
    <property type="entry name" value="PROTEIN RFBI"/>
    <property type="match status" value="1"/>
</dbReference>
<dbReference type="InterPro" id="IPR050415">
    <property type="entry name" value="MRET"/>
</dbReference>
<dbReference type="InterPro" id="IPR001041">
    <property type="entry name" value="2Fe-2S_ferredoxin-type"/>
</dbReference>
<dbReference type="Proteomes" id="UP000254794">
    <property type="component" value="Unassembled WGS sequence"/>
</dbReference>
<organism evidence="4 5">
    <name type="scientific">Legionella busanensis</name>
    <dbReference type="NCBI Taxonomy" id="190655"/>
    <lineage>
        <taxon>Bacteria</taxon>
        <taxon>Pseudomonadati</taxon>
        <taxon>Pseudomonadota</taxon>
        <taxon>Gammaproteobacteria</taxon>
        <taxon>Legionellales</taxon>
        <taxon>Legionellaceae</taxon>
        <taxon>Legionella</taxon>
    </lineage>
</organism>
<dbReference type="RefSeq" id="WP_115332695.1">
    <property type="nucleotide sequence ID" value="NZ_CAAAHP010000013.1"/>
</dbReference>
<evidence type="ECO:0000313" key="5">
    <source>
        <dbReference type="Proteomes" id="UP000254794"/>
    </source>
</evidence>
<evidence type="ECO:0000259" key="2">
    <source>
        <dbReference type="PROSITE" id="PS51085"/>
    </source>
</evidence>
<dbReference type="Pfam" id="PF00111">
    <property type="entry name" value="Fer2"/>
    <property type="match status" value="1"/>
</dbReference>
<comment type="cofactor">
    <cofactor evidence="1">
        <name>[2Fe-2S] cluster</name>
        <dbReference type="ChEBI" id="CHEBI:190135"/>
    </cofactor>
</comment>
<dbReference type="SUPFAM" id="SSF54292">
    <property type="entry name" value="2Fe-2S ferredoxin-like"/>
    <property type="match status" value="1"/>
</dbReference>
<dbReference type="OrthoDB" id="9806195at2"/>
<dbReference type="SUPFAM" id="SSF63380">
    <property type="entry name" value="Riboflavin synthase domain-like"/>
    <property type="match status" value="1"/>
</dbReference>
<gene>
    <name evidence="4" type="primary">xylA</name>
    <name evidence="4" type="ORF">NCTC13316_03158</name>
</gene>
<feature type="domain" description="FAD-binding FR-type" evidence="3">
    <location>
        <begin position="89"/>
        <end position="187"/>
    </location>
</feature>
<dbReference type="PANTHER" id="PTHR47354">
    <property type="entry name" value="NADH OXIDOREDUCTASE HCR"/>
    <property type="match status" value="1"/>
</dbReference>
<dbReference type="Pfam" id="PF00970">
    <property type="entry name" value="FAD_binding_6"/>
    <property type="match status" value="1"/>
</dbReference>
<dbReference type="Gene3D" id="3.10.20.30">
    <property type="match status" value="1"/>
</dbReference>
<dbReference type="InterPro" id="IPR017927">
    <property type="entry name" value="FAD-bd_FR_type"/>
</dbReference>
<dbReference type="CDD" id="cd00207">
    <property type="entry name" value="fer2"/>
    <property type="match status" value="1"/>
</dbReference>
<feature type="domain" description="2Fe-2S ferredoxin-type" evidence="2">
    <location>
        <begin position="1"/>
        <end position="88"/>
    </location>
</feature>
<dbReference type="Gene3D" id="2.40.30.10">
    <property type="entry name" value="Translation factors"/>
    <property type="match status" value="1"/>
</dbReference>
<dbReference type="InterPro" id="IPR001433">
    <property type="entry name" value="OxRdtase_FAD/NAD-bd"/>
</dbReference>
<dbReference type="Pfam" id="PF00175">
    <property type="entry name" value="NAD_binding_1"/>
    <property type="match status" value="1"/>
</dbReference>
<accession>A0A378K9T8</accession>
<dbReference type="GO" id="GO:0016491">
    <property type="term" value="F:oxidoreductase activity"/>
    <property type="evidence" value="ECO:0007669"/>
    <property type="project" value="InterPro"/>
</dbReference>
<evidence type="ECO:0000256" key="1">
    <source>
        <dbReference type="ARBA" id="ARBA00034078"/>
    </source>
</evidence>
<dbReference type="InterPro" id="IPR036010">
    <property type="entry name" value="2Fe-2S_ferredoxin-like_sf"/>
</dbReference>
<keyword evidence="5" id="KW-1185">Reference proteome</keyword>
<dbReference type="GO" id="GO:0051536">
    <property type="term" value="F:iron-sulfur cluster binding"/>
    <property type="evidence" value="ECO:0007669"/>
    <property type="project" value="InterPro"/>
</dbReference>
<reference evidence="4 5" key="1">
    <citation type="submission" date="2018-06" db="EMBL/GenBank/DDBJ databases">
        <authorList>
            <consortium name="Pathogen Informatics"/>
            <person name="Doyle S."/>
        </authorList>
    </citation>
    <scope>NUCLEOTIDE SEQUENCE [LARGE SCALE GENOMIC DNA]</scope>
    <source>
        <strain evidence="4 5">NCTC13316</strain>
    </source>
</reference>
<dbReference type="PROSITE" id="PS51384">
    <property type="entry name" value="FAD_FR"/>
    <property type="match status" value="1"/>
</dbReference>
<protein>
    <submittedName>
        <fullName evidence="4">Ferredoxin reductase</fullName>
    </submittedName>
</protein>
<dbReference type="PRINTS" id="PR00371">
    <property type="entry name" value="FPNCR"/>
</dbReference>
<name>A0A378K9T8_9GAMM</name>
<dbReference type="InterPro" id="IPR001709">
    <property type="entry name" value="Flavoprot_Pyr_Nucl_cyt_Rdtase"/>
</dbReference>
<dbReference type="InterPro" id="IPR012675">
    <property type="entry name" value="Beta-grasp_dom_sf"/>
</dbReference>
<dbReference type="InterPro" id="IPR017938">
    <property type="entry name" value="Riboflavin_synthase-like_b-brl"/>
</dbReference>
<evidence type="ECO:0000259" key="3">
    <source>
        <dbReference type="PROSITE" id="PS51384"/>
    </source>
</evidence>
<dbReference type="Gene3D" id="3.40.50.80">
    <property type="entry name" value="Nucleotide-binding domain of ferredoxin-NADP reductase (FNR) module"/>
    <property type="match status" value="1"/>
</dbReference>
<sequence>MPELYYDNQSLSSLENESVLDCLLRHDINYPYSCRAGICQACLVKATNTKIEPTWQEGLPDTLKSKGYFLACRAKPTTDLYLKAPDVAECDQQALIAEITKLTYNVIRVRLLAENLQDWIPGQYLNLMNPYGLSRSYSIANMPTYEGYIEIHIKLKDDGEMSQWFQKAAAVNTIVQIRGPFGKCFYINPDKASFDILLVGTGTGLAPLLAIAKSALSEQHNGKITLIHGGCQDDDIYYAEELETLASWYPNFVYIPCVLKTSGRYLEANVLDKTQYTLTNLKNIHVYICGPKEITSQLKTNVFLAGVPSARIYSDSFF</sequence>
<dbReference type="CDD" id="cd06194">
    <property type="entry name" value="FNR_N-term_Iron_sulfur_binding"/>
    <property type="match status" value="1"/>
</dbReference>
<dbReference type="PROSITE" id="PS51085">
    <property type="entry name" value="2FE2S_FER_2"/>
    <property type="match status" value="1"/>
</dbReference>
<dbReference type="EMBL" id="UGOD01000002">
    <property type="protein sequence ID" value="STX81289.1"/>
    <property type="molecule type" value="Genomic_DNA"/>
</dbReference>
<proteinExistence type="predicted"/>
<dbReference type="InterPro" id="IPR008333">
    <property type="entry name" value="Cbr1-like_FAD-bd_dom"/>
</dbReference>
<dbReference type="AlphaFoldDB" id="A0A378K9T8"/>
<dbReference type="PRINTS" id="PR00410">
    <property type="entry name" value="PHEHYDRXLASE"/>
</dbReference>